<feature type="compositionally biased region" description="Polar residues" evidence="6">
    <location>
        <begin position="16"/>
        <end position="25"/>
    </location>
</feature>
<dbReference type="InterPro" id="IPR001107">
    <property type="entry name" value="Band_7"/>
</dbReference>
<dbReference type="CDD" id="cd03404">
    <property type="entry name" value="SPFH_HflK"/>
    <property type="match status" value="1"/>
</dbReference>
<dbReference type="GO" id="GO:0016020">
    <property type="term" value="C:membrane"/>
    <property type="evidence" value="ECO:0007669"/>
    <property type="project" value="UniProtKB-SubCell"/>
</dbReference>
<sequence length="410" mass="44996">MAWNEPGDSKDKNPWGKSNPNNDQSPPDLDEVIRKLQSKLSSLFGGKGGSGDGDQPTGGGMMPGGVGAVGLSVAAGVGLVIWLAFGFYIVAPAERGVVLHFGKFQEMTEPGLHWRLPYPIGVVEKVNVDEVRTAEIGYRMSGRGQSGVAAVPSEALMLTQDENIIDIKFAIQYRVKNGADFLFKVNDPIQTLHQATESAVREIVGKSDMDFVLTEGRSDIASRVGVLTQNILDLYQTGLVITSVNMQDAQPPEQVQDAFHDAVKAREDEQRLINEAEAYSNDVIPKARGLAARQIEEGNAYKEQVVARAEGEASRFTQIYTEYEKAPDVTRQRLYFETMEGVLANTEKVIIDVQGGNNMMFLPLDKLRNQQANTSTFNQFTRQEGVSTPQVQSIAPPMGSNRDTSRSRER</sequence>
<dbReference type="PANTHER" id="PTHR43327">
    <property type="entry name" value="STOMATIN-LIKE PROTEIN 2, MITOCHONDRIAL"/>
    <property type="match status" value="1"/>
</dbReference>
<dbReference type="InterPro" id="IPR020980">
    <property type="entry name" value="Membrane_HflK_N"/>
</dbReference>
<dbReference type="SUPFAM" id="SSF117892">
    <property type="entry name" value="Band 7/SPFH domain"/>
    <property type="match status" value="1"/>
</dbReference>
<dbReference type="AlphaFoldDB" id="A0A3B0Z6G1"/>
<dbReference type="Pfam" id="PF12221">
    <property type="entry name" value="HflK_N"/>
    <property type="match status" value="1"/>
</dbReference>
<name>A0A3B0Z6G1_9ZZZZ</name>
<evidence type="ECO:0000313" key="9">
    <source>
        <dbReference type="EMBL" id="VAW83783.1"/>
    </source>
</evidence>
<keyword evidence="5 7" id="KW-0472">Membrane</keyword>
<feature type="region of interest" description="Disordered" evidence="6">
    <location>
        <begin position="1"/>
        <end position="31"/>
    </location>
</feature>
<feature type="compositionally biased region" description="Polar residues" evidence="6">
    <location>
        <begin position="378"/>
        <end position="393"/>
    </location>
</feature>
<dbReference type="EMBL" id="UOFO01000025">
    <property type="protein sequence ID" value="VAW83783.1"/>
    <property type="molecule type" value="Genomic_DNA"/>
</dbReference>
<evidence type="ECO:0000256" key="7">
    <source>
        <dbReference type="SAM" id="Phobius"/>
    </source>
</evidence>
<protein>
    <submittedName>
        <fullName evidence="9">HflK protein</fullName>
    </submittedName>
</protein>
<dbReference type="Pfam" id="PF01145">
    <property type="entry name" value="Band_7"/>
    <property type="match status" value="1"/>
</dbReference>
<keyword evidence="4 7" id="KW-1133">Transmembrane helix</keyword>
<dbReference type="NCBIfam" id="TIGR01933">
    <property type="entry name" value="hflK"/>
    <property type="match status" value="1"/>
</dbReference>
<evidence type="ECO:0000256" key="5">
    <source>
        <dbReference type="ARBA" id="ARBA00023136"/>
    </source>
</evidence>
<dbReference type="PANTHER" id="PTHR43327:SF2">
    <property type="entry name" value="MODULATOR OF FTSH PROTEASE HFLK"/>
    <property type="match status" value="1"/>
</dbReference>
<feature type="domain" description="Band 7" evidence="8">
    <location>
        <begin position="85"/>
        <end position="263"/>
    </location>
</feature>
<comment type="similarity">
    <text evidence="2">Belongs to the band 7/mec-2 family. HflK subfamily.</text>
</comment>
<evidence type="ECO:0000256" key="6">
    <source>
        <dbReference type="SAM" id="MobiDB-lite"/>
    </source>
</evidence>
<accession>A0A3B0Z6G1</accession>
<evidence type="ECO:0000256" key="1">
    <source>
        <dbReference type="ARBA" id="ARBA00004370"/>
    </source>
</evidence>
<dbReference type="InterPro" id="IPR050710">
    <property type="entry name" value="Band7/mec-2_domain"/>
</dbReference>
<gene>
    <name evidence="9" type="ORF">MNBD_GAMMA16-989</name>
</gene>
<dbReference type="InterPro" id="IPR010201">
    <property type="entry name" value="HflK"/>
</dbReference>
<organism evidence="9">
    <name type="scientific">hydrothermal vent metagenome</name>
    <dbReference type="NCBI Taxonomy" id="652676"/>
    <lineage>
        <taxon>unclassified sequences</taxon>
        <taxon>metagenomes</taxon>
        <taxon>ecological metagenomes</taxon>
    </lineage>
</organism>
<evidence type="ECO:0000256" key="2">
    <source>
        <dbReference type="ARBA" id="ARBA00006971"/>
    </source>
</evidence>
<evidence type="ECO:0000256" key="3">
    <source>
        <dbReference type="ARBA" id="ARBA00022692"/>
    </source>
</evidence>
<comment type="subcellular location">
    <subcellularLocation>
        <location evidence="1">Membrane</location>
    </subcellularLocation>
</comment>
<dbReference type="InterPro" id="IPR036013">
    <property type="entry name" value="Band_7/SPFH_dom_sf"/>
</dbReference>
<evidence type="ECO:0000256" key="4">
    <source>
        <dbReference type="ARBA" id="ARBA00022989"/>
    </source>
</evidence>
<feature type="transmembrane region" description="Helical" evidence="7">
    <location>
        <begin position="66"/>
        <end position="91"/>
    </location>
</feature>
<reference evidence="9" key="1">
    <citation type="submission" date="2018-06" db="EMBL/GenBank/DDBJ databases">
        <authorList>
            <person name="Zhirakovskaya E."/>
        </authorList>
    </citation>
    <scope>NUCLEOTIDE SEQUENCE</scope>
</reference>
<dbReference type="SMART" id="SM00244">
    <property type="entry name" value="PHB"/>
    <property type="match status" value="1"/>
</dbReference>
<evidence type="ECO:0000259" key="8">
    <source>
        <dbReference type="SMART" id="SM00244"/>
    </source>
</evidence>
<dbReference type="Gene3D" id="3.30.479.30">
    <property type="entry name" value="Band 7 domain"/>
    <property type="match status" value="1"/>
</dbReference>
<proteinExistence type="inferred from homology"/>
<keyword evidence="3 7" id="KW-0812">Transmembrane</keyword>
<feature type="region of interest" description="Disordered" evidence="6">
    <location>
        <begin position="378"/>
        <end position="410"/>
    </location>
</feature>